<keyword evidence="2" id="KW-1185">Reference proteome</keyword>
<dbReference type="Pfam" id="PF23890">
    <property type="entry name" value="DUF7242"/>
    <property type="match status" value="1"/>
</dbReference>
<reference evidence="1 2" key="1">
    <citation type="submission" date="2019-10" db="EMBL/GenBank/DDBJ databases">
        <authorList>
            <person name="Garlena R.A."/>
            <person name="Russell D.A."/>
            <person name="Pope W.H."/>
            <person name="Jacobs-Sera D."/>
            <person name="Hatfull G.F."/>
        </authorList>
    </citation>
    <scope>NUCLEOTIDE SEQUENCE [LARGE SCALE GENOMIC DNA]</scope>
</reference>
<evidence type="ECO:0000313" key="1">
    <source>
        <dbReference type="EMBL" id="QGJ94924.1"/>
    </source>
</evidence>
<sequence>MSELVTREQLRTALEGGASYAEIVKTVTADAAAVEPKKRSNLAKRKAAFVEAVAKSDRKVLARLRRGMKAYVSSMADVEMTEPRELTHDEAVALMTEAVTRTEIDEFLESRKDTIKSLVFASIEESLRAKGVEDPEAHGGSLYVPELGKVFKKEGAGFKPAQLDQKALRSLLGDDADKVFVQETIPAKTVTVLDEEALGKLIMDKPEVLETVRQALLPGELKSARFVIRDYTPGEEEQ</sequence>
<dbReference type="EMBL" id="MN586040">
    <property type="protein sequence ID" value="QGJ94924.1"/>
    <property type="molecule type" value="Genomic_DNA"/>
</dbReference>
<evidence type="ECO:0000313" key="2">
    <source>
        <dbReference type="Proteomes" id="UP000423065"/>
    </source>
</evidence>
<dbReference type="InterPro" id="IPR055666">
    <property type="entry name" value="DUF7242"/>
</dbReference>
<dbReference type="Proteomes" id="UP000423065">
    <property type="component" value="Segment"/>
</dbReference>
<organism evidence="1 2">
    <name type="scientific">Gordonia phage Stormageddon</name>
    <dbReference type="NCBI Taxonomy" id="2656541"/>
    <lineage>
        <taxon>Viruses</taxon>
        <taxon>Duplodnaviria</taxon>
        <taxon>Heunggongvirae</taxon>
        <taxon>Uroviricota</taxon>
        <taxon>Caudoviricetes</taxon>
        <taxon>Stormageddonvirus</taxon>
        <taxon>Stormageddonvirus Stormageddon</taxon>
    </lineage>
</organism>
<name>A0A649VRV2_9CAUD</name>
<gene>
    <name evidence="1" type="primary">61</name>
    <name evidence="1" type="ORF">SEA_STORMAGEDDON_61</name>
</gene>
<dbReference type="GeneID" id="64766770"/>
<proteinExistence type="predicted"/>
<dbReference type="KEGG" id="vg:64766770"/>
<protein>
    <submittedName>
        <fullName evidence="1">Uncharacterized protein</fullName>
    </submittedName>
</protein>
<dbReference type="RefSeq" id="YP_010059537.1">
    <property type="nucleotide sequence ID" value="NC_054726.1"/>
</dbReference>
<accession>A0A649VRV2</accession>